<gene>
    <name evidence="2" type="ORF">AVDCRST_MAG61-371</name>
</gene>
<evidence type="ECO:0000313" key="2">
    <source>
        <dbReference type="EMBL" id="CAA9292299.1"/>
    </source>
</evidence>
<feature type="region of interest" description="Disordered" evidence="1">
    <location>
        <begin position="1"/>
        <end position="53"/>
    </location>
</feature>
<protein>
    <submittedName>
        <fullName evidence="2">Uncharacterized protein</fullName>
    </submittedName>
</protein>
<name>A0A6J4K139_9ACTN</name>
<organism evidence="2">
    <name type="scientific">uncultured Friedmanniella sp</name>
    <dbReference type="NCBI Taxonomy" id="335381"/>
    <lineage>
        <taxon>Bacteria</taxon>
        <taxon>Bacillati</taxon>
        <taxon>Actinomycetota</taxon>
        <taxon>Actinomycetes</taxon>
        <taxon>Propionibacteriales</taxon>
        <taxon>Nocardioidaceae</taxon>
        <taxon>Friedmanniella</taxon>
        <taxon>environmental samples</taxon>
    </lineage>
</organism>
<feature type="compositionally biased region" description="Basic residues" evidence="1">
    <location>
        <begin position="27"/>
        <end position="37"/>
    </location>
</feature>
<dbReference type="EMBL" id="CADCTT010000041">
    <property type="protein sequence ID" value="CAA9292299.1"/>
    <property type="molecule type" value="Genomic_DNA"/>
</dbReference>
<evidence type="ECO:0000256" key="1">
    <source>
        <dbReference type="SAM" id="MobiDB-lite"/>
    </source>
</evidence>
<sequence length="110" mass="11254">AVYAPGQRRSKPPSHRQAAVPRGGDRRGRRGPHRAGQRRGDPDPAAQEGSAVAGSIGRALNRCPAPLAGAGRPRCHGATGGTRPLAGPRRPLVVDRTGCSGVRGAGRMGV</sequence>
<feature type="region of interest" description="Disordered" evidence="1">
    <location>
        <begin position="67"/>
        <end position="92"/>
    </location>
</feature>
<feature type="non-terminal residue" evidence="2">
    <location>
        <position position="1"/>
    </location>
</feature>
<feature type="non-terminal residue" evidence="2">
    <location>
        <position position="110"/>
    </location>
</feature>
<reference evidence="2" key="1">
    <citation type="submission" date="2020-02" db="EMBL/GenBank/DDBJ databases">
        <authorList>
            <person name="Meier V. D."/>
        </authorList>
    </citation>
    <scope>NUCLEOTIDE SEQUENCE</scope>
    <source>
        <strain evidence="2">AVDCRST_MAG61</strain>
    </source>
</reference>
<dbReference type="AlphaFoldDB" id="A0A6J4K139"/>
<accession>A0A6J4K139</accession>
<proteinExistence type="predicted"/>